<proteinExistence type="predicted"/>
<organism evidence="2 3">
    <name type="scientific">Pelagibacterium lentulum</name>
    <dbReference type="NCBI Taxonomy" id="2029865"/>
    <lineage>
        <taxon>Bacteria</taxon>
        <taxon>Pseudomonadati</taxon>
        <taxon>Pseudomonadota</taxon>
        <taxon>Alphaproteobacteria</taxon>
        <taxon>Hyphomicrobiales</taxon>
        <taxon>Devosiaceae</taxon>
        <taxon>Pelagibacterium</taxon>
    </lineage>
</organism>
<keyword evidence="1" id="KW-0472">Membrane</keyword>
<comment type="caution">
    <text evidence="2">The sequence shown here is derived from an EMBL/GenBank/DDBJ whole genome shotgun (WGS) entry which is preliminary data.</text>
</comment>
<feature type="transmembrane region" description="Helical" evidence="1">
    <location>
        <begin position="44"/>
        <end position="64"/>
    </location>
</feature>
<dbReference type="OrthoDB" id="7961101at2"/>
<dbReference type="Proteomes" id="UP000596977">
    <property type="component" value="Unassembled WGS sequence"/>
</dbReference>
<evidence type="ECO:0000313" key="2">
    <source>
        <dbReference type="EMBL" id="GGA43995.1"/>
    </source>
</evidence>
<dbReference type="EMBL" id="BMKB01000002">
    <property type="protein sequence ID" value="GGA43995.1"/>
    <property type="molecule type" value="Genomic_DNA"/>
</dbReference>
<protein>
    <submittedName>
        <fullName evidence="2">Uncharacterized protein</fullName>
    </submittedName>
</protein>
<gene>
    <name evidence="2" type="ORF">GCM10011499_12010</name>
</gene>
<keyword evidence="3" id="KW-1185">Reference proteome</keyword>
<name>A0A916RBC1_9HYPH</name>
<reference evidence="2 3" key="1">
    <citation type="journal article" date="2014" name="Int. J. Syst. Evol. Microbiol.">
        <title>Complete genome sequence of Corynebacterium casei LMG S-19264T (=DSM 44701T), isolated from a smear-ripened cheese.</title>
        <authorList>
            <consortium name="US DOE Joint Genome Institute (JGI-PGF)"/>
            <person name="Walter F."/>
            <person name="Albersmeier A."/>
            <person name="Kalinowski J."/>
            <person name="Ruckert C."/>
        </authorList>
    </citation>
    <scope>NUCLEOTIDE SEQUENCE [LARGE SCALE GENOMIC DNA]</scope>
    <source>
        <strain evidence="2 3">CGMCC 1.15896</strain>
    </source>
</reference>
<dbReference type="RefSeq" id="WP_127072699.1">
    <property type="nucleotide sequence ID" value="NZ_BMKB01000002.1"/>
</dbReference>
<evidence type="ECO:0000313" key="3">
    <source>
        <dbReference type="Proteomes" id="UP000596977"/>
    </source>
</evidence>
<sequence>MTRRKIVGASLFFTLFGVLALMPPLIWLFRFEGRIFGVPIETVYLFAMWIFLVAGACWFGRILPAETPPSGRHREPPQ</sequence>
<evidence type="ECO:0000256" key="1">
    <source>
        <dbReference type="SAM" id="Phobius"/>
    </source>
</evidence>
<accession>A0A916RBC1</accession>
<dbReference type="AlphaFoldDB" id="A0A916RBC1"/>
<keyword evidence="1" id="KW-1133">Transmembrane helix</keyword>
<keyword evidence="1" id="KW-0812">Transmembrane</keyword>